<sequence>MKQRKQQQRQRLMGTPVVEPIIWICYAYKYGSGEECFEVNKNNQHLHLQLSYVLVSSSLPFSSIFPSLLSLSCSIT</sequence>
<dbReference type="AlphaFoldDB" id="A0AAN9FGL0"/>
<dbReference type="Proteomes" id="UP001372338">
    <property type="component" value="Unassembled WGS sequence"/>
</dbReference>
<organism evidence="1 2">
    <name type="scientific">Crotalaria pallida</name>
    <name type="common">Smooth rattlebox</name>
    <name type="synonym">Crotalaria striata</name>
    <dbReference type="NCBI Taxonomy" id="3830"/>
    <lineage>
        <taxon>Eukaryota</taxon>
        <taxon>Viridiplantae</taxon>
        <taxon>Streptophyta</taxon>
        <taxon>Embryophyta</taxon>
        <taxon>Tracheophyta</taxon>
        <taxon>Spermatophyta</taxon>
        <taxon>Magnoliopsida</taxon>
        <taxon>eudicotyledons</taxon>
        <taxon>Gunneridae</taxon>
        <taxon>Pentapetalae</taxon>
        <taxon>rosids</taxon>
        <taxon>fabids</taxon>
        <taxon>Fabales</taxon>
        <taxon>Fabaceae</taxon>
        <taxon>Papilionoideae</taxon>
        <taxon>50 kb inversion clade</taxon>
        <taxon>genistoids sensu lato</taxon>
        <taxon>core genistoids</taxon>
        <taxon>Crotalarieae</taxon>
        <taxon>Crotalaria</taxon>
    </lineage>
</organism>
<accession>A0AAN9FGL0</accession>
<reference evidence="1 2" key="1">
    <citation type="submission" date="2024-01" db="EMBL/GenBank/DDBJ databases">
        <title>The genomes of 5 underutilized Papilionoideae crops provide insights into root nodulation and disease resistanc.</title>
        <authorList>
            <person name="Yuan L."/>
        </authorList>
    </citation>
    <scope>NUCLEOTIDE SEQUENCE [LARGE SCALE GENOMIC DNA]</scope>
    <source>
        <strain evidence="1">ZHUSHIDOU_FW_LH</strain>
        <tissue evidence="1">Leaf</tissue>
    </source>
</reference>
<dbReference type="EMBL" id="JAYWIO010000003">
    <property type="protein sequence ID" value="KAK7276012.1"/>
    <property type="molecule type" value="Genomic_DNA"/>
</dbReference>
<name>A0AAN9FGL0_CROPI</name>
<evidence type="ECO:0000313" key="1">
    <source>
        <dbReference type="EMBL" id="KAK7276012.1"/>
    </source>
</evidence>
<comment type="caution">
    <text evidence="1">The sequence shown here is derived from an EMBL/GenBank/DDBJ whole genome shotgun (WGS) entry which is preliminary data.</text>
</comment>
<evidence type="ECO:0000313" key="2">
    <source>
        <dbReference type="Proteomes" id="UP001372338"/>
    </source>
</evidence>
<gene>
    <name evidence="1" type="ORF">RIF29_17142</name>
</gene>
<keyword evidence="2" id="KW-1185">Reference proteome</keyword>
<proteinExistence type="predicted"/>
<protein>
    <submittedName>
        <fullName evidence="1">Uncharacterized protein</fullName>
    </submittedName>
</protein>